<reference evidence="1" key="1">
    <citation type="submission" date="2021-04" db="EMBL/GenBank/DDBJ databases">
        <title>A collection of bacterial strains from the Burkholderia cepacia Research Laboratory and Repository.</title>
        <authorList>
            <person name="Lipuma J."/>
            <person name="Spilker T."/>
        </authorList>
    </citation>
    <scope>NUCLEOTIDE SEQUENCE</scope>
    <source>
        <strain evidence="1">AU36012</strain>
    </source>
</reference>
<organism evidence="1 2">
    <name type="scientific">Burkholderia ambifaria</name>
    <dbReference type="NCBI Taxonomy" id="152480"/>
    <lineage>
        <taxon>Bacteria</taxon>
        <taxon>Pseudomonadati</taxon>
        <taxon>Pseudomonadota</taxon>
        <taxon>Betaproteobacteria</taxon>
        <taxon>Burkholderiales</taxon>
        <taxon>Burkholderiaceae</taxon>
        <taxon>Burkholderia</taxon>
        <taxon>Burkholderia cepacia complex</taxon>
    </lineage>
</organism>
<evidence type="ECO:0000313" key="1">
    <source>
        <dbReference type="EMBL" id="MBR8129481.1"/>
    </source>
</evidence>
<sequence length="91" mass="9825">MKKKTAILIVAANADPTGLAVGQIITGSGSMGRVSMKITSVKQQTAFADQPFVLEVATREPTWFDDANPITTISYNNERNRAEVTTCTFTS</sequence>
<protein>
    <submittedName>
        <fullName evidence="1">Uncharacterized protein</fullName>
    </submittedName>
</protein>
<proteinExistence type="predicted"/>
<dbReference type="EMBL" id="JAGSVG010000007">
    <property type="protein sequence ID" value="MBR8129481.1"/>
    <property type="molecule type" value="Genomic_DNA"/>
</dbReference>
<dbReference type="AlphaFoldDB" id="A0AA41E6S1"/>
<dbReference type="RefSeq" id="WP_006754370.1">
    <property type="nucleotide sequence ID" value="NZ_CADEQF010000022.1"/>
</dbReference>
<comment type="caution">
    <text evidence="1">The sequence shown here is derived from an EMBL/GenBank/DDBJ whole genome shotgun (WGS) entry which is preliminary data.</text>
</comment>
<evidence type="ECO:0000313" key="2">
    <source>
        <dbReference type="Proteomes" id="UP000682266"/>
    </source>
</evidence>
<dbReference type="Proteomes" id="UP000682266">
    <property type="component" value="Unassembled WGS sequence"/>
</dbReference>
<dbReference type="GeneID" id="93086448"/>
<name>A0AA41E6S1_9BURK</name>
<gene>
    <name evidence="1" type="ORF">KDW93_10920</name>
</gene>
<accession>A0AA41E6S1</accession>